<proteinExistence type="inferred from homology"/>
<feature type="domain" description="DOMON" evidence="13">
    <location>
        <begin position="257"/>
        <end position="372"/>
    </location>
</feature>
<dbReference type="InterPro" id="IPR005018">
    <property type="entry name" value="DOMON_domain"/>
</dbReference>
<evidence type="ECO:0000259" key="15">
    <source>
        <dbReference type="PROSITE" id="PS51019"/>
    </source>
</evidence>
<feature type="transmembrane region" description="Helical" evidence="12">
    <location>
        <begin position="413"/>
        <end position="435"/>
    </location>
</feature>
<reference evidence="16" key="1">
    <citation type="submission" date="2021-01" db="EMBL/GenBank/DDBJ databases">
        <authorList>
            <person name="Zahm M."/>
            <person name="Roques C."/>
            <person name="Cabau C."/>
            <person name="Klopp C."/>
            <person name="Donnadieu C."/>
            <person name="Jouanno E."/>
            <person name="Lampietro C."/>
            <person name="Louis A."/>
            <person name="Herpin A."/>
            <person name="Echchiki A."/>
            <person name="Berthelot C."/>
            <person name="Parey E."/>
            <person name="Roest-Crollius H."/>
            <person name="Braasch I."/>
            <person name="Postlethwait J."/>
            <person name="Bobe J."/>
            <person name="Montfort J."/>
            <person name="Bouchez O."/>
            <person name="Begum T."/>
            <person name="Mejri S."/>
            <person name="Adams A."/>
            <person name="Chen W.-J."/>
            <person name="Guiguen Y."/>
        </authorList>
    </citation>
    <scope>NUCLEOTIDE SEQUENCE</scope>
    <source>
        <strain evidence="16">YG-15Mar2019-1</strain>
        <tissue evidence="16">Brain</tissue>
    </source>
</reference>
<dbReference type="CDD" id="cd08544">
    <property type="entry name" value="Reeler"/>
    <property type="match status" value="1"/>
</dbReference>
<protein>
    <recommendedName>
        <fullName evidence="18">Ferric-chelate reductase 1</fullName>
    </recommendedName>
</protein>
<dbReference type="InterPro" id="IPR002861">
    <property type="entry name" value="Reeler_dom"/>
</dbReference>
<keyword evidence="7 12" id="KW-1133">Transmembrane helix</keyword>
<feature type="region of interest" description="Disordered" evidence="11">
    <location>
        <begin position="207"/>
        <end position="233"/>
    </location>
</feature>
<evidence type="ECO:0000313" key="17">
    <source>
        <dbReference type="Proteomes" id="UP001046870"/>
    </source>
</evidence>
<evidence type="ECO:0000256" key="2">
    <source>
        <dbReference type="ARBA" id="ARBA00004141"/>
    </source>
</evidence>
<keyword evidence="9 12" id="KW-0472">Membrane</keyword>
<dbReference type="SMART" id="SM00665">
    <property type="entry name" value="B561"/>
    <property type="match status" value="1"/>
</dbReference>
<comment type="subcellular location">
    <subcellularLocation>
        <location evidence="2">Membrane</location>
        <topology evidence="2">Multi-pass membrane protein</topology>
    </subcellularLocation>
</comment>
<evidence type="ECO:0000256" key="11">
    <source>
        <dbReference type="SAM" id="MobiDB-lite"/>
    </source>
</evidence>
<keyword evidence="8" id="KW-0408">Iron</keyword>
<dbReference type="Pfam" id="PF02014">
    <property type="entry name" value="Reeler"/>
    <property type="match status" value="1"/>
</dbReference>
<dbReference type="CDD" id="cd09628">
    <property type="entry name" value="DOMON_SDR_2_like"/>
    <property type="match status" value="1"/>
</dbReference>
<evidence type="ECO:0000256" key="10">
    <source>
        <dbReference type="ARBA" id="ARBA00023180"/>
    </source>
</evidence>
<evidence type="ECO:0000256" key="12">
    <source>
        <dbReference type="SAM" id="Phobius"/>
    </source>
</evidence>
<keyword evidence="17" id="KW-1185">Reference proteome</keyword>
<dbReference type="FunFam" id="2.60.40.4060:FF:000003">
    <property type="entry name" value="Ferric chelate reductase 1"/>
    <property type="match status" value="1"/>
</dbReference>
<evidence type="ECO:0000256" key="7">
    <source>
        <dbReference type="ARBA" id="ARBA00022989"/>
    </source>
</evidence>
<evidence type="ECO:0000256" key="5">
    <source>
        <dbReference type="ARBA" id="ARBA00022692"/>
    </source>
</evidence>
<feature type="transmembrane region" description="Helical" evidence="12">
    <location>
        <begin position="483"/>
        <end position="502"/>
    </location>
</feature>
<feature type="transmembrane region" description="Helical" evidence="12">
    <location>
        <begin position="546"/>
        <end position="568"/>
    </location>
</feature>
<feature type="transmembrane region" description="Helical" evidence="12">
    <location>
        <begin position="589"/>
        <end position="610"/>
    </location>
</feature>
<dbReference type="PROSITE" id="PS50836">
    <property type="entry name" value="DOMON"/>
    <property type="match status" value="1"/>
</dbReference>
<evidence type="ECO:0000256" key="3">
    <source>
        <dbReference type="ARBA" id="ARBA00009195"/>
    </source>
</evidence>
<evidence type="ECO:0000256" key="4">
    <source>
        <dbReference type="ARBA" id="ARBA00022448"/>
    </source>
</evidence>
<dbReference type="Proteomes" id="UP001046870">
    <property type="component" value="Chromosome 2"/>
</dbReference>
<keyword evidence="10" id="KW-0325">Glycoprotein</keyword>
<feature type="transmembrane region" description="Helical" evidence="12">
    <location>
        <begin position="523"/>
        <end position="540"/>
    </location>
</feature>
<dbReference type="InterPro" id="IPR051237">
    <property type="entry name" value="Ferric-chelate_Red/DefProt"/>
</dbReference>
<evidence type="ECO:0000313" key="16">
    <source>
        <dbReference type="EMBL" id="KAG7487541.1"/>
    </source>
</evidence>
<dbReference type="CDD" id="cd08760">
    <property type="entry name" value="Cyt_b561_FRRS1_like"/>
    <property type="match status" value="1"/>
</dbReference>
<keyword evidence="4" id="KW-0813">Transport</keyword>
<gene>
    <name evidence="16" type="ORF">MATL_G00024680</name>
</gene>
<organism evidence="16 17">
    <name type="scientific">Megalops atlanticus</name>
    <name type="common">Tarpon</name>
    <name type="synonym">Clupea gigantea</name>
    <dbReference type="NCBI Taxonomy" id="7932"/>
    <lineage>
        <taxon>Eukaryota</taxon>
        <taxon>Metazoa</taxon>
        <taxon>Chordata</taxon>
        <taxon>Craniata</taxon>
        <taxon>Vertebrata</taxon>
        <taxon>Euteleostomi</taxon>
        <taxon>Actinopterygii</taxon>
        <taxon>Neopterygii</taxon>
        <taxon>Teleostei</taxon>
        <taxon>Elopiformes</taxon>
        <taxon>Megalopidae</taxon>
        <taxon>Megalops</taxon>
    </lineage>
</organism>
<evidence type="ECO:0000256" key="6">
    <source>
        <dbReference type="ARBA" id="ARBA00022982"/>
    </source>
</evidence>
<dbReference type="Pfam" id="PF03351">
    <property type="entry name" value="DOMON"/>
    <property type="match status" value="1"/>
</dbReference>
<dbReference type="PROSITE" id="PS51019">
    <property type="entry name" value="REELIN"/>
    <property type="match status" value="1"/>
</dbReference>
<name>A0A9D3QBQ0_MEGAT</name>
<dbReference type="InterPro" id="IPR006593">
    <property type="entry name" value="Cyt_b561/ferric_Rdtase_TM"/>
</dbReference>
<dbReference type="GO" id="GO:0016020">
    <property type="term" value="C:membrane"/>
    <property type="evidence" value="ECO:0007669"/>
    <property type="project" value="UniProtKB-SubCell"/>
</dbReference>
<feature type="domain" description="Cytochrome b561" evidence="14">
    <location>
        <begin position="376"/>
        <end position="572"/>
    </location>
</feature>
<comment type="caution">
    <text evidence="16">The sequence shown here is derived from an EMBL/GenBank/DDBJ whole genome shotgun (WGS) entry which is preliminary data.</text>
</comment>
<dbReference type="AlphaFoldDB" id="A0A9D3QBQ0"/>
<dbReference type="PROSITE" id="PS50939">
    <property type="entry name" value="CYTOCHROME_B561"/>
    <property type="match status" value="1"/>
</dbReference>
<dbReference type="SMART" id="SM00664">
    <property type="entry name" value="DoH"/>
    <property type="match status" value="1"/>
</dbReference>
<feature type="transmembrane region" description="Helical" evidence="12">
    <location>
        <begin position="447"/>
        <end position="471"/>
    </location>
</feature>
<evidence type="ECO:0000256" key="9">
    <source>
        <dbReference type="ARBA" id="ARBA00023136"/>
    </source>
</evidence>
<sequence length="613" mass="65236">MSSHTVAPDNHMNKKPFRNSISISFTLSRLALKPKDTASLKQDTMYTCILLIIACVVRMVECYPSGQVTASCGGMAPQHSGVTTQTSPSPYSVTASQSTYKAGDTITVTLQGSSTTFTGFLLQAREVGGSSPVGSFSVSTGQAQLLTCSGLSNSAVSHTSAASKTQIQAFWKAPSSGTLKDIEFRATFVKTYSTFWVQVKSSAVTYSGAQSSGNTPVSTSTSTPSNPSTGGISSTGCGDSKVCFSQPTNCDPATAPNCYFMSALTSSTDASTKFEIAGPSDGYVAIGFSDDQRMGNDDIYICGLDSNGNIQVQHAYSTGRYAPEILPPGNISVTENSFQNGIIRCSFTSGNAITTQRSAVSSPTYYIMYAYGPSSNGDILEHIGTFISDSKVDLSSPLSVNTKVPHIVRAHGALMLIAWMTTGSLGMLIARYLKAVTRGVGCCGKDLWFVVHVFLMVITVIATGIAFILIFSHARDWSGGAHPVLGCIVMILALVQPIAAAFRCGPDHTWRFIFNWAHTLNAVAIKCLAVAAIFTGLSYIDNTPDMWIQKVMGGFVAWEALLFALQDLQFRCNQKDVRETNPNSMNVEVTLLIVFLLGNLAFLVAILAGIGTS</sequence>
<accession>A0A9D3QBQ0</accession>
<dbReference type="EMBL" id="JAFDVH010000002">
    <property type="protein sequence ID" value="KAG7487541.1"/>
    <property type="molecule type" value="Genomic_DNA"/>
</dbReference>
<dbReference type="PANTHER" id="PTHR45828">
    <property type="entry name" value="CYTOCHROME B561/FERRIC REDUCTASE TRANSMEMBRANE"/>
    <property type="match status" value="1"/>
</dbReference>
<comment type="similarity">
    <text evidence="3">Belongs to the FRRS1 family.</text>
</comment>
<evidence type="ECO:0000259" key="14">
    <source>
        <dbReference type="PROSITE" id="PS50939"/>
    </source>
</evidence>
<dbReference type="Gene3D" id="1.20.120.1770">
    <property type="match status" value="1"/>
</dbReference>
<evidence type="ECO:0000256" key="1">
    <source>
        <dbReference type="ARBA" id="ARBA00001970"/>
    </source>
</evidence>
<evidence type="ECO:0000256" key="8">
    <source>
        <dbReference type="ARBA" id="ARBA00023004"/>
    </source>
</evidence>
<feature type="compositionally biased region" description="Low complexity" evidence="11">
    <location>
        <begin position="211"/>
        <end position="233"/>
    </location>
</feature>
<dbReference type="PANTHER" id="PTHR45828:SF44">
    <property type="entry name" value="FERRIC-CHELATE REDUCTASE 1-RELATED"/>
    <property type="match status" value="1"/>
</dbReference>
<dbReference type="InterPro" id="IPR042307">
    <property type="entry name" value="Reeler_sf"/>
</dbReference>
<evidence type="ECO:0008006" key="18">
    <source>
        <dbReference type="Google" id="ProtNLM"/>
    </source>
</evidence>
<comment type="cofactor">
    <cofactor evidence="1">
        <name>heme b</name>
        <dbReference type="ChEBI" id="CHEBI:60344"/>
    </cofactor>
</comment>
<dbReference type="Gene3D" id="2.60.40.4060">
    <property type="entry name" value="Reeler domain"/>
    <property type="match status" value="1"/>
</dbReference>
<evidence type="ECO:0000259" key="13">
    <source>
        <dbReference type="PROSITE" id="PS50836"/>
    </source>
</evidence>
<dbReference type="OrthoDB" id="2419613at2759"/>
<feature type="domain" description="Reelin" evidence="15">
    <location>
        <begin position="53"/>
        <end position="224"/>
    </location>
</feature>
<keyword evidence="5 12" id="KW-0812">Transmembrane</keyword>
<keyword evidence="6" id="KW-0249">Electron transport</keyword>